<name>A0A972FQS2_9GAMM</name>
<dbReference type="Proteomes" id="UP000737113">
    <property type="component" value="Unassembled WGS sequence"/>
</dbReference>
<evidence type="ECO:0000313" key="4">
    <source>
        <dbReference type="Proteomes" id="UP000737113"/>
    </source>
</evidence>
<keyword evidence="4" id="KW-1185">Reference proteome</keyword>
<proteinExistence type="predicted"/>
<protein>
    <recommendedName>
        <fullName evidence="5">Entry exclusion lipoprotein TrbK</fullName>
    </recommendedName>
</protein>
<reference evidence="3" key="1">
    <citation type="submission" date="2020-04" db="EMBL/GenBank/DDBJ databases">
        <title>Description of Shewanella salipaludis sp. nov., isolated from a salt marsh.</title>
        <authorList>
            <person name="Park S."/>
            <person name="Yoon J.-H."/>
        </authorList>
    </citation>
    <scope>NUCLEOTIDE SEQUENCE</scope>
    <source>
        <strain evidence="3">SHSM-M6</strain>
    </source>
</reference>
<sequence length="81" mass="9242">MRKLLVFTFIALIVGCSSKSAVDTAAMEKEHDLVCEYVAKTGSNMKRRTCMTRVLAEELRKESKEDLREAWQRGQTQTSTQ</sequence>
<feature type="region of interest" description="Disordered" evidence="1">
    <location>
        <begin position="61"/>
        <end position="81"/>
    </location>
</feature>
<gene>
    <name evidence="3" type="ORF">HC757_04460</name>
</gene>
<evidence type="ECO:0008006" key="5">
    <source>
        <dbReference type="Google" id="ProtNLM"/>
    </source>
</evidence>
<evidence type="ECO:0000256" key="2">
    <source>
        <dbReference type="SAM" id="SignalP"/>
    </source>
</evidence>
<feature type="signal peptide" evidence="2">
    <location>
        <begin position="1"/>
        <end position="21"/>
    </location>
</feature>
<comment type="caution">
    <text evidence="3">The sequence shown here is derived from an EMBL/GenBank/DDBJ whole genome shotgun (WGS) entry which is preliminary data.</text>
</comment>
<dbReference type="PROSITE" id="PS51257">
    <property type="entry name" value="PROKAR_LIPOPROTEIN"/>
    <property type="match status" value="1"/>
</dbReference>
<evidence type="ECO:0000256" key="1">
    <source>
        <dbReference type="SAM" id="MobiDB-lite"/>
    </source>
</evidence>
<dbReference type="EMBL" id="JAAXYH010000002">
    <property type="protein sequence ID" value="NMH64420.1"/>
    <property type="molecule type" value="Genomic_DNA"/>
</dbReference>
<organism evidence="3 4">
    <name type="scientific">Shewanella salipaludis</name>
    <dbReference type="NCBI Taxonomy" id="2723052"/>
    <lineage>
        <taxon>Bacteria</taxon>
        <taxon>Pseudomonadati</taxon>
        <taxon>Pseudomonadota</taxon>
        <taxon>Gammaproteobacteria</taxon>
        <taxon>Alteromonadales</taxon>
        <taxon>Shewanellaceae</taxon>
        <taxon>Shewanella</taxon>
    </lineage>
</organism>
<feature type="compositionally biased region" description="Basic and acidic residues" evidence="1">
    <location>
        <begin position="61"/>
        <end position="71"/>
    </location>
</feature>
<accession>A0A972FQS2</accession>
<evidence type="ECO:0000313" key="3">
    <source>
        <dbReference type="EMBL" id="NMH64420.1"/>
    </source>
</evidence>
<dbReference type="RefSeq" id="WP_169563098.1">
    <property type="nucleotide sequence ID" value="NZ_JAAXYH010000002.1"/>
</dbReference>
<dbReference type="AlphaFoldDB" id="A0A972FQS2"/>
<keyword evidence="2" id="KW-0732">Signal</keyword>
<feature type="chain" id="PRO_5037777145" description="Entry exclusion lipoprotein TrbK" evidence="2">
    <location>
        <begin position="22"/>
        <end position="81"/>
    </location>
</feature>